<feature type="domain" description="Xrn1 helical" evidence="5">
    <location>
        <begin position="227"/>
        <end position="317"/>
    </location>
</feature>
<dbReference type="GO" id="GO:0000956">
    <property type="term" value="P:nuclear-transcribed mRNA catabolic process"/>
    <property type="evidence" value="ECO:0007669"/>
    <property type="project" value="TreeGrafter"/>
</dbReference>
<dbReference type="Gene3D" id="3.40.50.12390">
    <property type="match status" value="1"/>
</dbReference>
<evidence type="ECO:0000313" key="6">
    <source>
        <dbReference type="EMBL" id="QHT81805.1"/>
    </source>
</evidence>
<organism evidence="6">
    <name type="scientific">viral metagenome</name>
    <dbReference type="NCBI Taxonomy" id="1070528"/>
    <lineage>
        <taxon>unclassified sequences</taxon>
        <taxon>metagenomes</taxon>
        <taxon>organismal metagenomes</taxon>
    </lineage>
</organism>
<dbReference type="PANTHER" id="PTHR12341">
    <property type="entry name" value="5'-&gt;3' EXORIBONUCLEASE"/>
    <property type="match status" value="1"/>
</dbReference>
<dbReference type="GO" id="GO:0005634">
    <property type="term" value="C:nucleus"/>
    <property type="evidence" value="ECO:0007669"/>
    <property type="project" value="TreeGrafter"/>
</dbReference>
<evidence type="ECO:0000259" key="4">
    <source>
        <dbReference type="Pfam" id="PF03159"/>
    </source>
</evidence>
<evidence type="ECO:0000256" key="1">
    <source>
        <dbReference type="ARBA" id="ARBA00022722"/>
    </source>
</evidence>
<dbReference type="EMBL" id="MN739993">
    <property type="protein sequence ID" value="QHT81805.1"/>
    <property type="molecule type" value="Genomic_DNA"/>
</dbReference>
<reference evidence="6" key="1">
    <citation type="journal article" date="2020" name="Nature">
        <title>Giant virus diversity and host interactions through global metagenomics.</title>
        <authorList>
            <person name="Schulz F."/>
            <person name="Roux S."/>
            <person name="Paez-Espino D."/>
            <person name="Jungbluth S."/>
            <person name="Walsh D.A."/>
            <person name="Denef V.J."/>
            <person name="McMahon K.D."/>
            <person name="Konstantinidis K.T."/>
            <person name="Eloe-Fadrosh E.A."/>
            <person name="Kyrpides N.C."/>
            <person name="Woyke T."/>
        </authorList>
    </citation>
    <scope>NUCLEOTIDE SEQUENCE</scope>
    <source>
        <strain evidence="6">GVMAG-M-3300023184-160</strain>
    </source>
</reference>
<evidence type="ECO:0000259" key="5">
    <source>
        <dbReference type="Pfam" id="PF17846"/>
    </source>
</evidence>
<name>A0A6C0HNX9_9ZZZZ</name>
<dbReference type="Pfam" id="PF03159">
    <property type="entry name" value="XRN_N"/>
    <property type="match status" value="1"/>
</dbReference>
<evidence type="ECO:0008006" key="7">
    <source>
        <dbReference type="Google" id="ProtNLM"/>
    </source>
</evidence>
<evidence type="ECO:0000256" key="2">
    <source>
        <dbReference type="ARBA" id="ARBA00022801"/>
    </source>
</evidence>
<dbReference type="AlphaFoldDB" id="A0A6C0HNX9"/>
<sequence length="481" mass="56259">MGIPSYFSYVIKHHKKIIKRMQGIPCPLLLIDANSLIYDVIHEGMNVDTREGKGGIKDRVFQKVLALIQKTKASKTYVAFDGVVPYAKMKQQKQRRYKSYLTKQILNKNEWNTNAITPGTPFMRELDAFMKQACFEHHILFSGSDEEGEGEQKMFSYLRQHPQPCFVYGLDADLIMLSLLHGHLCSIHLYRETKYFSYLKDIQLNVDYVFEVQELAVQVSECIGIRDVKKAVLNYCFLCFFCGNDFLPHFASIQLRNEGLPVLMDIYKSIGSKELVKDRDIQWDNVKELWIALSKVEVELIQKNIQWKLKLKTFANTPEERLNLYPLYDIPEKRLLVEPDAYYPFLVGTVSPSDLCKNYLKMLDWTLAYYHGECKDYYYGYEFHMAPLFGSLVHDIPCFNEPFDYAPSSPLSVYTQLLYVMPYSDYEAFLPAVYRDLAKEYRQLTLLNFPIETSFCKFFWECHVSFPWVPLAELNKRVLSV</sequence>
<dbReference type="InterPro" id="IPR027073">
    <property type="entry name" value="5_3_exoribonuclease"/>
</dbReference>
<dbReference type="GO" id="GO:0003723">
    <property type="term" value="F:RNA binding"/>
    <property type="evidence" value="ECO:0007669"/>
    <property type="project" value="TreeGrafter"/>
</dbReference>
<proteinExistence type="predicted"/>
<accession>A0A6C0HNX9</accession>
<dbReference type="GO" id="GO:0004534">
    <property type="term" value="F:5'-3' RNA exonuclease activity"/>
    <property type="evidence" value="ECO:0007669"/>
    <property type="project" value="TreeGrafter"/>
</dbReference>
<protein>
    <recommendedName>
        <fullName evidence="7">Xrn1 N-terminal domain-containing protein</fullName>
    </recommendedName>
</protein>
<keyword evidence="2" id="KW-0378">Hydrolase</keyword>
<dbReference type="PANTHER" id="PTHR12341:SF70">
    <property type="entry name" value="XRN1 N-TERMINAL DOMAIN-CONTAINING PROTEIN"/>
    <property type="match status" value="1"/>
</dbReference>
<dbReference type="InterPro" id="IPR004859">
    <property type="entry name" value="Xrn1_N"/>
</dbReference>
<feature type="domain" description="Xrn1 N-terminal" evidence="4">
    <location>
        <begin position="1"/>
        <end position="192"/>
    </location>
</feature>
<keyword evidence="1" id="KW-0540">Nuclease</keyword>
<dbReference type="Pfam" id="PF17846">
    <property type="entry name" value="XRN_M"/>
    <property type="match status" value="1"/>
</dbReference>
<keyword evidence="3" id="KW-0269">Exonuclease</keyword>
<dbReference type="GO" id="GO:0016075">
    <property type="term" value="P:rRNA catabolic process"/>
    <property type="evidence" value="ECO:0007669"/>
    <property type="project" value="TreeGrafter"/>
</dbReference>
<evidence type="ECO:0000256" key="3">
    <source>
        <dbReference type="ARBA" id="ARBA00022839"/>
    </source>
</evidence>
<dbReference type="InterPro" id="IPR041412">
    <property type="entry name" value="Xrn1_helical"/>
</dbReference>